<keyword evidence="1" id="KW-1133">Transmembrane helix</keyword>
<feature type="transmembrane region" description="Helical" evidence="1">
    <location>
        <begin position="36"/>
        <end position="53"/>
    </location>
</feature>
<proteinExistence type="predicted"/>
<keyword evidence="1" id="KW-0472">Membrane</keyword>
<sequence length="88" mass="9918">MEYAAAFWMALSIGIGWELVERITRLSRTEAYTNSLSDIVGAQLGFIVGWWIFSHITNPALASLVILLLCAIFCLVCLFGYRAFKYYG</sequence>
<evidence type="ECO:0000313" key="3">
    <source>
        <dbReference type="Proteomes" id="UP000176568"/>
    </source>
</evidence>
<dbReference type="STRING" id="1797247.A2419_02940"/>
<comment type="caution">
    <text evidence="2">The sequence shown here is derived from an EMBL/GenBank/DDBJ whole genome shotgun (WGS) entry which is preliminary data.</text>
</comment>
<dbReference type="Proteomes" id="UP000176568">
    <property type="component" value="Unassembled WGS sequence"/>
</dbReference>
<keyword evidence="1" id="KW-0812">Transmembrane</keyword>
<gene>
    <name evidence="2" type="ORF">A2419_02940</name>
</gene>
<evidence type="ECO:0000313" key="2">
    <source>
        <dbReference type="EMBL" id="OGC88596.1"/>
    </source>
</evidence>
<name>A0A1F4Y4A3_9BACT</name>
<feature type="transmembrane region" description="Helical" evidence="1">
    <location>
        <begin position="59"/>
        <end position="81"/>
    </location>
</feature>
<evidence type="ECO:0000256" key="1">
    <source>
        <dbReference type="SAM" id="Phobius"/>
    </source>
</evidence>
<dbReference type="AlphaFoldDB" id="A0A1F4Y4A3"/>
<accession>A0A1F4Y4A3</accession>
<dbReference type="EMBL" id="MEXB01000007">
    <property type="protein sequence ID" value="OGC88596.1"/>
    <property type="molecule type" value="Genomic_DNA"/>
</dbReference>
<protein>
    <submittedName>
        <fullName evidence="2">Uncharacterized protein</fullName>
    </submittedName>
</protein>
<reference evidence="2 3" key="1">
    <citation type="journal article" date="2016" name="Nat. Commun.">
        <title>Thousands of microbial genomes shed light on interconnected biogeochemical processes in an aquifer system.</title>
        <authorList>
            <person name="Anantharaman K."/>
            <person name="Brown C.T."/>
            <person name="Hug L.A."/>
            <person name="Sharon I."/>
            <person name="Castelle C.J."/>
            <person name="Probst A.J."/>
            <person name="Thomas B.C."/>
            <person name="Singh A."/>
            <person name="Wilkins M.J."/>
            <person name="Karaoz U."/>
            <person name="Brodie E.L."/>
            <person name="Williams K.H."/>
            <person name="Hubbard S.S."/>
            <person name="Banfield J.F."/>
        </authorList>
    </citation>
    <scope>NUCLEOTIDE SEQUENCE [LARGE SCALE GENOMIC DNA]</scope>
</reference>
<organism evidence="2 3">
    <name type="scientific">Candidatus Adlerbacteria bacterium RIFOXYC1_FULL_48_26</name>
    <dbReference type="NCBI Taxonomy" id="1797247"/>
    <lineage>
        <taxon>Bacteria</taxon>
        <taxon>Candidatus Adleribacteriota</taxon>
    </lineage>
</organism>